<dbReference type="EMBL" id="DXEU01000119">
    <property type="protein sequence ID" value="HIX52524.1"/>
    <property type="molecule type" value="Genomic_DNA"/>
</dbReference>
<reference evidence="6" key="1">
    <citation type="journal article" date="2021" name="PeerJ">
        <title>Extensive microbial diversity within the chicken gut microbiome revealed by metagenomics and culture.</title>
        <authorList>
            <person name="Gilroy R."/>
            <person name="Ravi A."/>
            <person name="Getino M."/>
            <person name="Pursley I."/>
            <person name="Horton D.L."/>
            <person name="Alikhan N.F."/>
            <person name="Baker D."/>
            <person name="Gharbi K."/>
            <person name="Hall N."/>
            <person name="Watson M."/>
            <person name="Adriaenssens E.M."/>
            <person name="Foster-Nyarko E."/>
            <person name="Jarju S."/>
            <person name="Secka A."/>
            <person name="Antonio M."/>
            <person name="Oren A."/>
            <person name="Chaudhuri R.R."/>
            <person name="La Ragione R."/>
            <person name="Hildebrand F."/>
            <person name="Pallen M.J."/>
        </authorList>
    </citation>
    <scope>NUCLEOTIDE SEQUENCE</scope>
    <source>
        <strain evidence="6">ChiGjej4B4-12881</strain>
    </source>
</reference>
<dbReference type="SUPFAM" id="SSF46785">
    <property type="entry name" value="Winged helix' DNA-binding domain"/>
    <property type="match status" value="1"/>
</dbReference>
<dbReference type="GO" id="GO:0032993">
    <property type="term" value="C:protein-DNA complex"/>
    <property type="evidence" value="ECO:0007669"/>
    <property type="project" value="TreeGrafter"/>
</dbReference>
<proteinExistence type="inferred from homology"/>
<name>A0A9D2AXA5_9FIRM</name>
<dbReference type="Proteomes" id="UP000886780">
    <property type="component" value="Unassembled WGS sequence"/>
</dbReference>
<dbReference type="FunFam" id="1.10.10.10:FF:000001">
    <property type="entry name" value="LysR family transcriptional regulator"/>
    <property type="match status" value="1"/>
</dbReference>
<dbReference type="Gene3D" id="1.10.10.10">
    <property type="entry name" value="Winged helix-like DNA-binding domain superfamily/Winged helix DNA-binding domain"/>
    <property type="match status" value="1"/>
</dbReference>
<keyword evidence="2" id="KW-0805">Transcription regulation</keyword>
<accession>A0A9D2AXA5</accession>
<dbReference type="PRINTS" id="PR00039">
    <property type="entry name" value="HTHLYSR"/>
</dbReference>
<keyword evidence="4" id="KW-0804">Transcription</keyword>
<gene>
    <name evidence="6" type="ORF">IAA28_06945</name>
</gene>
<dbReference type="Pfam" id="PF03466">
    <property type="entry name" value="LysR_substrate"/>
    <property type="match status" value="1"/>
</dbReference>
<reference evidence="6" key="2">
    <citation type="submission" date="2021-04" db="EMBL/GenBank/DDBJ databases">
        <authorList>
            <person name="Gilroy R."/>
        </authorList>
    </citation>
    <scope>NUCLEOTIDE SEQUENCE</scope>
    <source>
        <strain evidence="6">ChiGjej4B4-12881</strain>
    </source>
</reference>
<dbReference type="Gene3D" id="3.40.190.10">
    <property type="entry name" value="Periplasmic binding protein-like II"/>
    <property type="match status" value="2"/>
</dbReference>
<evidence type="ECO:0000256" key="4">
    <source>
        <dbReference type="ARBA" id="ARBA00023163"/>
    </source>
</evidence>
<dbReference type="Pfam" id="PF00126">
    <property type="entry name" value="HTH_1"/>
    <property type="match status" value="1"/>
</dbReference>
<keyword evidence="3" id="KW-0238">DNA-binding</keyword>
<dbReference type="GO" id="GO:0003700">
    <property type="term" value="F:DNA-binding transcription factor activity"/>
    <property type="evidence" value="ECO:0007669"/>
    <property type="project" value="InterPro"/>
</dbReference>
<dbReference type="CDD" id="cd05466">
    <property type="entry name" value="PBP2_LTTR_substrate"/>
    <property type="match status" value="1"/>
</dbReference>
<dbReference type="InterPro" id="IPR005119">
    <property type="entry name" value="LysR_subst-bd"/>
</dbReference>
<evidence type="ECO:0000256" key="1">
    <source>
        <dbReference type="ARBA" id="ARBA00009437"/>
    </source>
</evidence>
<dbReference type="SUPFAM" id="SSF53850">
    <property type="entry name" value="Periplasmic binding protein-like II"/>
    <property type="match status" value="1"/>
</dbReference>
<dbReference type="InterPro" id="IPR036388">
    <property type="entry name" value="WH-like_DNA-bd_sf"/>
</dbReference>
<comment type="caution">
    <text evidence="6">The sequence shown here is derived from an EMBL/GenBank/DDBJ whole genome shotgun (WGS) entry which is preliminary data.</text>
</comment>
<dbReference type="GO" id="GO:0003677">
    <property type="term" value="F:DNA binding"/>
    <property type="evidence" value="ECO:0007669"/>
    <property type="project" value="UniProtKB-KW"/>
</dbReference>
<evidence type="ECO:0000256" key="3">
    <source>
        <dbReference type="ARBA" id="ARBA00023125"/>
    </source>
</evidence>
<sequence>MNTVQLECFVAVAEHLNFSRASEALRISQPSVSHQIQTLEDELGVKLFNRTSKSVALTPEGIRFLPDADLILRTALSARKHLGRRADLTYFEVGCHSHGELNLLPEVFRKLSEEFPLVRPSVRVVPFPSLLGLVENRKLYAAFHISDSQRKSVLYFKKLADVPIACVCSGEHPLAQHESLTEEMLRGKLVAGTPRQIPNGVLAVQNRLLAGLSPEETYITENRETALTLVRAGLGYTLCPDVAFAREADLRYIPVRDLPSLEFGIYYRYDEKHPMLRRFLAICGERAGM</sequence>
<dbReference type="PANTHER" id="PTHR30346:SF0">
    <property type="entry name" value="HCA OPERON TRANSCRIPTIONAL ACTIVATOR HCAR"/>
    <property type="match status" value="1"/>
</dbReference>
<dbReference type="PANTHER" id="PTHR30346">
    <property type="entry name" value="TRANSCRIPTIONAL DUAL REGULATOR HCAR-RELATED"/>
    <property type="match status" value="1"/>
</dbReference>
<dbReference type="InterPro" id="IPR036390">
    <property type="entry name" value="WH_DNA-bd_sf"/>
</dbReference>
<evidence type="ECO:0000259" key="5">
    <source>
        <dbReference type="PROSITE" id="PS50931"/>
    </source>
</evidence>
<evidence type="ECO:0000256" key="2">
    <source>
        <dbReference type="ARBA" id="ARBA00023015"/>
    </source>
</evidence>
<evidence type="ECO:0000313" key="6">
    <source>
        <dbReference type="EMBL" id="HIX52524.1"/>
    </source>
</evidence>
<organism evidence="6 7">
    <name type="scientific">Candidatus Lachnoclostridium stercoripullorum</name>
    <dbReference type="NCBI Taxonomy" id="2838635"/>
    <lineage>
        <taxon>Bacteria</taxon>
        <taxon>Bacillati</taxon>
        <taxon>Bacillota</taxon>
        <taxon>Clostridia</taxon>
        <taxon>Lachnospirales</taxon>
        <taxon>Lachnospiraceae</taxon>
    </lineage>
</organism>
<protein>
    <submittedName>
        <fullName evidence="6">LysR family transcriptional regulator</fullName>
    </submittedName>
</protein>
<feature type="domain" description="HTH lysR-type" evidence="5">
    <location>
        <begin position="1"/>
        <end position="58"/>
    </location>
</feature>
<comment type="similarity">
    <text evidence="1">Belongs to the LysR transcriptional regulatory family.</text>
</comment>
<dbReference type="AlphaFoldDB" id="A0A9D2AXA5"/>
<dbReference type="PROSITE" id="PS50931">
    <property type="entry name" value="HTH_LYSR"/>
    <property type="match status" value="1"/>
</dbReference>
<evidence type="ECO:0000313" key="7">
    <source>
        <dbReference type="Proteomes" id="UP000886780"/>
    </source>
</evidence>
<dbReference type="InterPro" id="IPR000847">
    <property type="entry name" value="LysR_HTH_N"/>
</dbReference>